<gene>
    <name evidence="1" type="ORF">SNE40_004486</name>
</gene>
<accession>A0AAN8PX90</accession>
<dbReference type="EMBL" id="JAZGQO010000003">
    <property type="protein sequence ID" value="KAK6188274.1"/>
    <property type="molecule type" value="Genomic_DNA"/>
</dbReference>
<proteinExistence type="predicted"/>
<dbReference type="GO" id="GO:0051726">
    <property type="term" value="P:regulation of cell cycle"/>
    <property type="evidence" value="ECO:0007669"/>
    <property type="project" value="InterPro"/>
</dbReference>
<dbReference type="Proteomes" id="UP001347796">
    <property type="component" value="Unassembled WGS sequence"/>
</dbReference>
<dbReference type="GO" id="GO:0005737">
    <property type="term" value="C:cytoplasm"/>
    <property type="evidence" value="ECO:0007669"/>
    <property type="project" value="TreeGrafter"/>
</dbReference>
<reference evidence="1 2" key="1">
    <citation type="submission" date="2024-01" db="EMBL/GenBank/DDBJ databases">
        <title>The genome of the rayed Mediterranean limpet Patella caerulea (Linnaeus, 1758).</title>
        <authorList>
            <person name="Anh-Thu Weber A."/>
            <person name="Halstead-Nussloch G."/>
        </authorList>
    </citation>
    <scope>NUCLEOTIDE SEQUENCE [LARGE SCALE GENOMIC DNA]</scope>
    <source>
        <strain evidence="1">AATW-2023a</strain>
        <tissue evidence="1">Whole specimen</tissue>
    </source>
</reference>
<keyword evidence="2" id="KW-1185">Reference proteome</keyword>
<dbReference type="GO" id="GO:0005634">
    <property type="term" value="C:nucleus"/>
    <property type="evidence" value="ECO:0007669"/>
    <property type="project" value="InterPro"/>
</dbReference>
<comment type="caution">
    <text evidence="1">The sequence shown here is derived from an EMBL/GenBank/DDBJ whole genome shotgun (WGS) entry which is preliminary data.</text>
</comment>
<evidence type="ECO:0000313" key="2">
    <source>
        <dbReference type="Proteomes" id="UP001347796"/>
    </source>
</evidence>
<name>A0AAN8PX90_PATCE</name>
<evidence type="ECO:0000313" key="1">
    <source>
        <dbReference type="EMBL" id="KAK6188274.1"/>
    </source>
</evidence>
<organism evidence="1 2">
    <name type="scientific">Patella caerulea</name>
    <name type="common">Rayed Mediterranean limpet</name>
    <dbReference type="NCBI Taxonomy" id="87958"/>
    <lineage>
        <taxon>Eukaryota</taxon>
        <taxon>Metazoa</taxon>
        <taxon>Spiralia</taxon>
        <taxon>Lophotrochozoa</taxon>
        <taxon>Mollusca</taxon>
        <taxon>Gastropoda</taxon>
        <taxon>Patellogastropoda</taxon>
        <taxon>Patelloidea</taxon>
        <taxon>Patellidae</taxon>
        <taxon>Patella</taxon>
    </lineage>
</organism>
<dbReference type="PANTHER" id="PTHR10411">
    <property type="entry name" value="GROWTH ARREST AND DNA DAMAGE-INDUCIBLE PROTEIN GADD45"/>
    <property type="match status" value="1"/>
</dbReference>
<sequence>MTLKDDMENANKELQIPTGIGSCVKQCIADAAVDNRLKIGVLECAALLKCNADNVMLCVLPDAGSENISVNIQHTLIEAFCRENDIKILKIDSFSKILVTKGDGYYGKHINNDYKTVTSDLSCLLIEYPNEKLSRVDEVILQYHQKLLQTNKHSTKPIIHIPE</sequence>
<dbReference type="Gene3D" id="3.30.1330.30">
    <property type="match status" value="1"/>
</dbReference>
<dbReference type="InterPro" id="IPR024824">
    <property type="entry name" value="GADD45"/>
</dbReference>
<dbReference type="InterPro" id="IPR029064">
    <property type="entry name" value="Ribosomal_eL30-like_sf"/>
</dbReference>
<dbReference type="AlphaFoldDB" id="A0AAN8PX90"/>
<dbReference type="PANTHER" id="PTHR10411:SF8">
    <property type="entry name" value="FI09246P"/>
    <property type="match status" value="1"/>
</dbReference>
<protein>
    <submittedName>
        <fullName evidence="1">Uncharacterized protein</fullName>
    </submittedName>
</protein>